<sequence length="255" mass="29489">MFNQWVKFPNNFEELNTLRLRFYEEHNFPGVIGCVDCTHIAIFPPKRNDPEYPEHIYVNRKGYHSINTQLICDTNLKIMSVNALYPGSTNDAFIWSNSNVYNFLRTLHGLGHTDYYLLGDSGYPLRTWLLTPLEQEPVINTPEYQYNQTHKSTRCLIERCNGVLKMRFRCLLKHRALHYAPEVASQIINACVALHNLCIEHNVPVPDDDEGEVNFGLLDVGAADYTMNVGVVNPELTAGRRARQRLIQNYFNNRQ</sequence>
<dbReference type="Pfam" id="PF13359">
    <property type="entry name" value="DDE_Tnp_4"/>
    <property type="match status" value="1"/>
</dbReference>
<evidence type="ECO:0000313" key="9">
    <source>
        <dbReference type="EMBL" id="KAJ8980475.1"/>
    </source>
</evidence>
<proteinExistence type="inferred from homology"/>
<dbReference type="Proteomes" id="UP001162164">
    <property type="component" value="Unassembled WGS sequence"/>
</dbReference>
<comment type="cofactor">
    <cofactor evidence="1">
        <name>a divalent metal cation</name>
        <dbReference type="ChEBI" id="CHEBI:60240"/>
    </cofactor>
</comment>
<reference evidence="9" key="1">
    <citation type="journal article" date="2023" name="Insect Mol. Biol.">
        <title>Genome sequencing provides insights into the evolution of gene families encoding plant cell wall-degrading enzymes in longhorned beetles.</title>
        <authorList>
            <person name="Shin N.R."/>
            <person name="Okamura Y."/>
            <person name="Kirsch R."/>
            <person name="Pauchet Y."/>
        </authorList>
    </citation>
    <scope>NUCLEOTIDE SEQUENCE</scope>
    <source>
        <strain evidence="9">MMC_N1</strain>
    </source>
</reference>
<organism evidence="9 10">
    <name type="scientific">Molorchus minor</name>
    <dbReference type="NCBI Taxonomy" id="1323400"/>
    <lineage>
        <taxon>Eukaryota</taxon>
        <taxon>Metazoa</taxon>
        <taxon>Ecdysozoa</taxon>
        <taxon>Arthropoda</taxon>
        <taxon>Hexapoda</taxon>
        <taxon>Insecta</taxon>
        <taxon>Pterygota</taxon>
        <taxon>Neoptera</taxon>
        <taxon>Endopterygota</taxon>
        <taxon>Coleoptera</taxon>
        <taxon>Polyphaga</taxon>
        <taxon>Cucujiformia</taxon>
        <taxon>Chrysomeloidea</taxon>
        <taxon>Cerambycidae</taxon>
        <taxon>Lamiinae</taxon>
        <taxon>Monochamini</taxon>
        <taxon>Molorchus</taxon>
    </lineage>
</organism>
<keyword evidence="4" id="KW-0540">Nuclease</keyword>
<dbReference type="PANTHER" id="PTHR22930">
    <property type="match status" value="1"/>
</dbReference>
<feature type="domain" description="DDE Tnp4" evidence="8">
    <location>
        <begin position="35"/>
        <end position="196"/>
    </location>
</feature>
<evidence type="ECO:0000256" key="5">
    <source>
        <dbReference type="ARBA" id="ARBA00022723"/>
    </source>
</evidence>
<dbReference type="InterPro" id="IPR027806">
    <property type="entry name" value="HARBI1_dom"/>
</dbReference>
<evidence type="ECO:0000256" key="2">
    <source>
        <dbReference type="ARBA" id="ARBA00004123"/>
    </source>
</evidence>
<gene>
    <name evidence="9" type="ORF">NQ317_013228</name>
</gene>
<evidence type="ECO:0000256" key="7">
    <source>
        <dbReference type="ARBA" id="ARBA00023242"/>
    </source>
</evidence>
<dbReference type="InterPro" id="IPR045249">
    <property type="entry name" value="HARBI1-like"/>
</dbReference>
<keyword evidence="7" id="KW-0539">Nucleus</keyword>
<keyword evidence="5" id="KW-0479">Metal-binding</keyword>
<evidence type="ECO:0000256" key="3">
    <source>
        <dbReference type="ARBA" id="ARBA00006958"/>
    </source>
</evidence>
<protein>
    <recommendedName>
        <fullName evidence="8">DDE Tnp4 domain-containing protein</fullName>
    </recommendedName>
</protein>
<keyword evidence="6" id="KW-0378">Hydrolase</keyword>
<comment type="caution">
    <text evidence="9">The sequence shown here is derived from an EMBL/GenBank/DDBJ whole genome shotgun (WGS) entry which is preliminary data.</text>
</comment>
<accession>A0ABQ9JQY5</accession>
<evidence type="ECO:0000313" key="10">
    <source>
        <dbReference type="Proteomes" id="UP001162164"/>
    </source>
</evidence>
<dbReference type="EMBL" id="JAPWTJ010000258">
    <property type="protein sequence ID" value="KAJ8980475.1"/>
    <property type="molecule type" value="Genomic_DNA"/>
</dbReference>
<evidence type="ECO:0000256" key="6">
    <source>
        <dbReference type="ARBA" id="ARBA00022801"/>
    </source>
</evidence>
<name>A0ABQ9JQY5_9CUCU</name>
<evidence type="ECO:0000259" key="8">
    <source>
        <dbReference type="Pfam" id="PF13359"/>
    </source>
</evidence>
<dbReference type="PANTHER" id="PTHR22930:SF289">
    <property type="entry name" value="DDE TNP4 DOMAIN-CONTAINING PROTEIN-RELATED"/>
    <property type="match status" value="1"/>
</dbReference>
<evidence type="ECO:0000256" key="1">
    <source>
        <dbReference type="ARBA" id="ARBA00001968"/>
    </source>
</evidence>
<comment type="similarity">
    <text evidence="3">Belongs to the HARBI1 family.</text>
</comment>
<keyword evidence="10" id="KW-1185">Reference proteome</keyword>
<comment type="subcellular location">
    <subcellularLocation>
        <location evidence="2">Nucleus</location>
    </subcellularLocation>
</comment>
<evidence type="ECO:0000256" key="4">
    <source>
        <dbReference type="ARBA" id="ARBA00022722"/>
    </source>
</evidence>